<dbReference type="Gene3D" id="3.20.20.100">
    <property type="entry name" value="NADP-dependent oxidoreductase domain"/>
    <property type="match status" value="1"/>
</dbReference>
<keyword evidence="3" id="KW-0859">Xylose metabolism</keyword>
<dbReference type="PANTHER" id="PTHR11732">
    <property type="entry name" value="ALDO/KETO REDUCTASE"/>
    <property type="match status" value="1"/>
</dbReference>
<protein>
    <recommendedName>
        <fullName evidence="7">NADP-dependent oxidoreductase domain-containing protein</fullName>
    </recommendedName>
</protein>
<evidence type="ECO:0000259" key="7">
    <source>
        <dbReference type="Pfam" id="PF00248"/>
    </source>
</evidence>
<dbReference type="InterPro" id="IPR036812">
    <property type="entry name" value="NAD(P)_OxRdtase_dom_sf"/>
</dbReference>
<sequence>MFLGTVQRPAVPQILRDTELVGNERARYKKVSALQHQSLEPRLKSTCGSVALFVSRPPTLFSPVKSSLRPSPVATSQIIRNRSSIRNYAKMASPQIRLNNGKQMPLVGFGLWKVNNDTCADQVYNAIKTGYRLFDGACDYGNEKEAGEGVARAIKDGLVKREDLFIVSKLWNSFHDKERVAPITDKQLKDWGIDYFDLFIIHFPIALKYVDPSVRYPPGFFDENDTLSLSKTTLEETYHEMETLYERGLIKAIGISNYNGSLLLDVERYAKVMPQTLQIEHHPYLVQQDLLDLCKSREIAVTAYSSFGPQSFLELNMQKAKDTPLLFEHSDIKSIADKHNKSPAQILLRWATQRGIAVIPKSNNQSRLAQNLDVCSFDLSDAEIQQISALDKGLRFNNPLNVRRVGGGWWSFLE</sequence>
<dbReference type="UniPathway" id="UPA00810"/>
<dbReference type="GO" id="GO:0032866">
    <property type="term" value="F:D-xylose reductase (NADPH) activity"/>
    <property type="evidence" value="ECO:0007669"/>
    <property type="project" value="InterPro"/>
</dbReference>
<accession>A0A139IS27</accession>
<comment type="similarity">
    <text evidence="2">Belongs to the aldo/keto reductase family.</text>
</comment>
<dbReference type="Proteomes" id="UP000073492">
    <property type="component" value="Unassembled WGS sequence"/>
</dbReference>
<feature type="domain" description="NADP-dependent oxidoreductase" evidence="7">
    <location>
        <begin position="108"/>
        <end position="391"/>
    </location>
</feature>
<dbReference type="PROSITE" id="PS00063">
    <property type="entry name" value="ALDOKETO_REDUCTASE_3"/>
    <property type="match status" value="1"/>
</dbReference>
<dbReference type="PRINTS" id="PR00069">
    <property type="entry name" value="ALDKETRDTASE"/>
</dbReference>
<dbReference type="InterPro" id="IPR044487">
    <property type="entry name" value="AKR2D"/>
</dbReference>
<dbReference type="CDD" id="cd19115">
    <property type="entry name" value="AKR_AKR2D1"/>
    <property type="match status" value="1"/>
</dbReference>
<dbReference type="EMBL" id="LFZO01000019">
    <property type="protein sequence ID" value="KXT17495.1"/>
    <property type="molecule type" value="Genomic_DNA"/>
</dbReference>
<comment type="pathway">
    <text evidence="1">Carbohydrate metabolism; D-xylose degradation.</text>
</comment>
<proteinExistence type="inferred from homology"/>
<dbReference type="InterPro" id="IPR018170">
    <property type="entry name" value="Aldo/ket_reductase_CS"/>
</dbReference>
<comment type="caution">
    <text evidence="8">The sequence shown here is derived from an EMBL/GenBank/DDBJ whole genome shotgun (WGS) entry which is preliminary data.</text>
</comment>
<evidence type="ECO:0000256" key="5">
    <source>
        <dbReference type="ARBA" id="ARBA00023027"/>
    </source>
</evidence>
<dbReference type="AlphaFoldDB" id="A0A139IS27"/>
<dbReference type="FunFam" id="3.20.20.100:FF:000007">
    <property type="entry name" value="NAD(P)H-dependent D-xylose reductase xyl1"/>
    <property type="match status" value="1"/>
</dbReference>
<dbReference type="PROSITE" id="PS00062">
    <property type="entry name" value="ALDOKETO_REDUCTASE_2"/>
    <property type="match status" value="1"/>
</dbReference>
<organism evidence="8 9">
    <name type="scientific">Pseudocercospora musae</name>
    <dbReference type="NCBI Taxonomy" id="113226"/>
    <lineage>
        <taxon>Eukaryota</taxon>
        <taxon>Fungi</taxon>
        <taxon>Dikarya</taxon>
        <taxon>Ascomycota</taxon>
        <taxon>Pezizomycotina</taxon>
        <taxon>Dothideomycetes</taxon>
        <taxon>Dothideomycetidae</taxon>
        <taxon>Mycosphaerellales</taxon>
        <taxon>Mycosphaerellaceae</taxon>
        <taxon>Pseudocercospora</taxon>
    </lineage>
</organism>
<keyword evidence="6" id="KW-0119">Carbohydrate metabolism</keyword>
<evidence type="ECO:0000313" key="9">
    <source>
        <dbReference type="Proteomes" id="UP000073492"/>
    </source>
</evidence>
<evidence type="ECO:0000256" key="6">
    <source>
        <dbReference type="ARBA" id="ARBA00023277"/>
    </source>
</evidence>
<evidence type="ECO:0000256" key="4">
    <source>
        <dbReference type="ARBA" id="ARBA00023002"/>
    </source>
</evidence>
<name>A0A139IS27_9PEZI</name>
<dbReference type="GO" id="GO:0042843">
    <property type="term" value="P:D-xylose catabolic process"/>
    <property type="evidence" value="ECO:0007669"/>
    <property type="project" value="UniProtKB-UniPathway"/>
</dbReference>
<evidence type="ECO:0000256" key="3">
    <source>
        <dbReference type="ARBA" id="ARBA00022629"/>
    </source>
</evidence>
<dbReference type="InterPro" id="IPR023210">
    <property type="entry name" value="NADP_OxRdtase_dom"/>
</dbReference>
<evidence type="ECO:0000256" key="2">
    <source>
        <dbReference type="ARBA" id="ARBA00007905"/>
    </source>
</evidence>
<evidence type="ECO:0000313" key="8">
    <source>
        <dbReference type="EMBL" id="KXT17495.1"/>
    </source>
</evidence>
<dbReference type="SUPFAM" id="SSF51430">
    <property type="entry name" value="NAD(P)-linked oxidoreductase"/>
    <property type="match status" value="1"/>
</dbReference>
<dbReference type="InterPro" id="IPR020471">
    <property type="entry name" value="AKR"/>
</dbReference>
<evidence type="ECO:0000256" key="1">
    <source>
        <dbReference type="ARBA" id="ARBA00004722"/>
    </source>
</evidence>
<gene>
    <name evidence="8" type="ORF">AC579_3218</name>
</gene>
<keyword evidence="5" id="KW-0520">NAD</keyword>
<keyword evidence="4" id="KW-0560">Oxidoreductase</keyword>
<dbReference type="PROSITE" id="PS00798">
    <property type="entry name" value="ALDOKETO_REDUCTASE_1"/>
    <property type="match status" value="1"/>
</dbReference>
<reference evidence="8 9" key="1">
    <citation type="submission" date="2015-07" db="EMBL/GenBank/DDBJ databases">
        <title>Comparative genomics of the Sigatoka disease complex on banana suggests a link between parallel evolutionary changes in Pseudocercospora fijiensis and Pseudocercospora eumusae and increased virulence on the banana host.</title>
        <authorList>
            <person name="Chang T.-C."/>
            <person name="Salvucci A."/>
            <person name="Crous P.W."/>
            <person name="Stergiopoulos I."/>
        </authorList>
    </citation>
    <scope>NUCLEOTIDE SEQUENCE [LARGE SCALE GENOMIC DNA]</scope>
    <source>
        <strain evidence="8 9">CBS 116634</strain>
    </source>
</reference>
<dbReference type="Pfam" id="PF00248">
    <property type="entry name" value="Aldo_ket_red"/>
    <property type="match status" value="1"/>
</dbReference>
<keyword evidence="9" id="KW-1185">Reference proteome</keyword>